<accession>A0AA39SL22</accession>
<keyword evidence="3" id="KW-1185">Reference proteome</keyword>
<evidence type="ECO:0000313" key="2">
    <source>
        <dbReference type="EMBL" id="KAK0596002.1"/>
    </source>
</evidence>
<organism evidence="2 3">
    <name type="scientific">Acer saccharum</name>
    <name type="common">Sugar maple</name>
    <dbReference type="NCBI Taxonomy" id="4024"/>
    <lineage>
        <taxon>Eukaryota</taxon>
        <taxon>Viridiplantae</taxon>
        <taxon>Streptophyta</taxon>
        <taxon>Embryophyta</taxon>
        <taxon>Tracheophyta</taxon>
        <taxon>Spermatophyta</taxon>
        <taxon>Magnoliopsida</taxon>
        <taxon>eudicotyledons</taxon>
        <taxon>Gunneridae</taxon>
        <taxon>Pentapetalae</taxon>
        <taxon>rosids</taxon>
        <taxon>malvids</taxon>
        <taxon>Sapindales</taxon>
        <taxon>Sapindaceae</taxon>
        <taxon>Hippocastanoideae</taxon>
        <taxon>Acereae</taxon>
        <taxon>Acer</taxon>
    </lineage>
</organism>
<dbReference type="Proteomes" id="UP001168877">
    <property type="component" value="Unassembled WGS sequence"/>
</dbReference>
<name>A0AA39SL22_ACESA</name>
<dbReference type="EMBL" id="JAUESC010000004">
    <property type="protein sequence ID" value="KAK0596002.1"/>
    <property type="molecule type" value="Genomic_DNA"/>
</dbReference>
<reference evidence="2" key="2">
    <citation type="submission" date="2023-06" db="EMBL/GenBank/DDBJ databases">
        <authorList>
            <person name="Swenson N.G."/>
            <person name="Wegrzyn J.L."/>
            <person name="Mcevoy S.L."/>
        </authorList>
    </citation>
    <scope>NUCLEOTIDE SEQUENCE</scope>
    <source>
        <strain evidence="2">NS2018</strain>
        <tissue evidence="2">Leaf</tissue>
    </source>
</reference>
<evidence type="ECO:0000313" key="3">
    <source>
        <dbReference type="Proteomes" id="UP001168877"/>
    </source>
</evidence>
<gene>
    <name evidence="2" type="ORF">LWI29_011917</name>
</gene>
<protein>
    <submittedName>
        <fullName evidence="2">Uncharacterized protein</fullName>
    </submittedName>
</protein>
<reference evidence="2" key="1">
    <citation type="journal article" date="2022" name="Plant J.">
        <title>Strategies of tolerance reflected in two North American maple genomes.</title>
        <authorList>
            <person name="McEvoy S.L."/>
            <person name="Sezen U.U."/>
            <person name="Trouern-Trend A."/>
            <person name="McMahon S.M."/>
            <person name="Schaberg P.G."/>
            <person name="Yang J."/>
            <person name="Wegrzyn J.L."/>
            <person name="Swenson N.G."/>
        </authorList>
    </citation>
    <scope>NUCLEOTIDE SEQUENCE</scope>
    <source>
        <strain evidence="2">NS2018</strain>
    </source>
</reference>
<evidence type="ECO:0000256" key="1">
    <source>
        <dbReference type="SAM" id="MobiDB-lite"/>
    </source>
</evidence>
<sequence length="241" mass="27352">MNSDSGLIDVFQLFSNHKNKSIMFEVAKKAYIPLPPKASTNIQNQHPRFIVDSQNIEFNEFENNLFHYKGDNEDAQGDNEDGHSVSSDSEEVFKVDSDKARGSVDKDELGLGDRSEIPVAGVDEAEQNINLELFEGVDNEPPEITYTSTPADITLYERWERCNRLSVMFIKTKISDGIRGSVDQHEKVWDLLKAIDDQFVTLEKALASTLIMKFSSLRLTSVKGVHEHIMQMRDITDLRLN</sequence>
<comment type="caution">
    <text evidence="2">The sequence shown here is derived from an EMBL/GenBank/DDBJ whole genome shotgun (WGS) entry which is preliminary data.</text>
</comment>
<dbReference type="AlphaFoldDB" id="A0AA39SL22"/>
<feature type="region of interest" description="Disordered" evidence="1">
    <location>
        <begin position="68"/>
        <end position="108"/>
    </location>
</feature>
<proteinExistence type="predicted"/>
<feature type="compositionally biased region" description="Basic and acidic residues" evidence="1">
    <location>
        <begin position="91"/>
        <end position="108"/>
    </location>
</feature>